<dbReference type="PANTHER" id="PTHR30537">
    <property type="entry name" value="HTH-TYPE TRANSCRIPTIONAL REGULATOR"/>
    <property type="match status" value="1"/>
</dbReference>
<dbReference type="SUPFAM" id="SSF46785">
    <property type="entry name" value="Winged helix' DNA-binding domain"/>
    <property type="match status" value="1"/>
</dbReference>
<dbReference type="Proteomes" id="UP000295341">
    <property type="component" value="Unassembled WGS sequence"/>
</dbReference>
<name>A0A4V3F607_9GAMM</name>
<dbReference type="InterPro" id="IPR058163">
    <property type="entry name" value="LysR-type_TF_proteobact-type"/>
</dbReference>
<evidence type="ECO:0000256" key="1">
    <source>
        <dbReference type="ARBA" id="ARBA00009437"/>
    </source>
</evidence>
<dbReference type="Pfam" id="PF03466">
    <property type="entry name" value="LysR_substrate"/>
    <property type="match status" value="1"/>
</dbReference>
<proteinExistence type="inferred from homology"/>
<dbReference type="PROSITE" id="PS50931">
    <property type="entry name" value="HTH_LYSR"/>
    <property type="match status" value="1"/>
</dbReference>
<dbReference type="GO" id="GO:0003700">
    <property type="term" value="F:DNA-binding transcription factor activity"/>
    <property type="evidence" value="ECO:0007669"/>
    <property type="project" value="InterPro"/>
</dbReference>
<dbReference type="PANTHER" id="PTHR30537:SF5">
    <property type="entry name" value="HTH-TYPE TRANSCRIPTIONAL ACTIVATOR TTDR-RELATED"/>
    <property type="match status" value="1"/>
</dbReference>
<dbReference type="Pfam" id="PF00126">
    <property type="entry name" value="HTH_1"/>
    <property type="match status" value="1"/>
</dbReference>
<dbReference type="GO" id="GO:0006351">
    <property type="term" value="P:DNA-templated transcription"/>
    <property type="evidence" value="ECO:0007669"/>
    <property type="project" value="TreeGrafter"/>
</dbReference>
<evidence type="ECO:0000256" key="4">
    <source>
        <dbReference type="ARBA" id="ARBA00023163"/>
    </source>
</evidence>
<dbReference type="FunFam" id="1.10.10.10:FF:000001">
    <property type="entry name" value="LysR family transcriptional regulator"/>
    <property type="match status" value="1"/>
</dbReference>
<dbReference type="InterPro" id="IPR005119">
    <property type="entry name" value="LysR_subst-bd"/>
</dbReference>
<evidence type="ECO:0000256" key="2">
    <source>
        <dbReference type="ARBA" id="ARBA00023015"/>
    </source>
</evidence>
<evidence type="ECO:0000256" key="3">
    <source>
        <dbReference type="ARBA" id="ARBA00023125"/>
    </source>
</evidence>
<dbReference type="GO" id="GO:0043565">
    <property type="term" value="F:sequence-specific DNA binding"/>
    <property type="evidence" value="ECO:0007669"/>
    <property type="project" value="TreeGrafter"/>
</dbReference>
<evidence type="ECO:0000259" key="5">
    <source>
        <dbReference type="PROSITE" id="PS50931"/>
    </source>
</evidence>
<accession>A0A4V3F607</accession>
<dbReference type="InterPro" id="IPR036390">
    <property type="entry name" value="WH_DNA-bd_sf"/>
</dbReference>
<dbReference type="InterPro" id="IPR000847">
    <property type="entry name" value="LysR_HTH_N"/>
</dbReference>
<feature type="domain" description="HTH lysR-type" evidence="5">
    <location>
        <begin position="5"/>
        <end position="62"/>
    </location>
</feature>
<sequence>MKREHLIGQMVTFARVVEAGSFAAAARAMDVNTSVTSKHVSQLERELGARLLERGTRSLKLTEAGAAYLRHCQRVIEEVEHARQTVMEMQSAPRGRLRVSAPPGLIAGLVVPWLPEFRRRYPLIELDVTASNRFVDLAEEGFDLALRVTDAPQPNVVARKLADMRIAACAAPSYIERRGAPKEPMDLLEHDCLQFTPPGLMAASVFEKDGVRVEVPIRGSIRINHAEPLRTLALGGLGIALLSRHLVHDDFREGRLVRLLPGWHPVVDAALYAVYLPNRYGMPKLRAFVEFLLEKFEPARRPRRSKP</sequence>
<gene>
    <name evidence="6" type="ORF">DFR24_3615</name>
</gene>
<dbReference type="SUPFAM" id="SSF53850">
    <property type="entry name" value="Periplasmic binding protein-like II"/>
    <property type="match status" value="1"/>
</dbReference>
<organism evidence="6 7">
    <name type="scientific">Panacagrimonas perspica</name>
    <dbReference type="NCBI Taxonomy" id="381431"/>
    <lineage>
        <taxon>Bacteria</taxon>
        <taxon>Pseudomonadati</taxon>
        <taxon>Pseudomonadota</taxon>
        <taxon>Gammaproteobacteria</taxon>
        <taxon>Nevskiales</taxon>
        <taxon>Nevskiaceae</taxon>
        <taxon>Panacagrimonas</taxon>
    </lineage>
</organism>
<keyword evidence="4" id="KW-0804">Transcription</keyword>
<keyword evidence="2" id="KW-0805">Transcription regulation</keyword>
<keyword evidence="3 6" id="KW-0238">DNA-binding</keyword>
<comment type="caution">
    <text evidence="6">The sequence shown here is derived from an EMBL/GenBank/DDBJ whole genome shotgun (WGS) entry which is preliminary data.</text>
</comment>
<evidence type="ECO:0000313" key="7">
    <source>
        <dbReference type="Proteomes" id="UP000295341"/>
    </source>
</evidence>
<protein>
    <submittedName>
        <fullName evidence="6">DNA-binding transcriptional LysR family regulator</fullName>
    </submittedName>
</protein>
<dbReference type="AlphaFoldDB" id="A0A4V3F607"/>
<dbReference type="EMBL" id="SOBT01000010">
    <property type="protein sequence ID" value="TDU26586.1"/>
    <property type="molecule type" value="Genomic_DNA"/>
</dbReference>
<evidence type="ECO:0000313" key="6">
    <source>
        <dbReference type="EMBL" id="TDU26586.1"/>
    </source>
</evidence>
<keyword evidence="7" id="KW-1185">Reference proteome</keyword>
<dbReference type="InterPro" id="IPR036388">
    <property type="entry name" value="WH-like_DNA-bd_sf"/>
</dbReference>
<reference evidence="6 7" key="1">
    <citation type="submission" date="2019-03" db="EMBL/GenBank/DDBJ databases">
        <title>Genomic Encyclopedia of Type Strains, Phase IV (KMG-IV): sequencing the most valuable type-strain genomes for metagenomic binning, comparative biology and taxonomic classification.</title>
        <authorList>
            <person name="Goeker M."/>
        </authorList>
    </citation>
    <scope>NUCLEOTIDE SEQUENCE [LARGE SCALE GENOMIC DNA]</scope>
    <source>
        <strain evidence="6 7">DSM 26377</strain>
    </source>
</reference>
<dbReference type="Gene3D" id="1.10.10.10">
    <property type="entry name" value="Winged helix-like DNA-binding domain superfamily/Winged helix DNA-binding domain"/>
    <property type="match status" value="1"/>
</dbReference>
<dbReference type="CDD" id="cd08422">
    <property type="entry name" value="PBP2_CrgA_like"/>
    <property type="match status" value="1"/>
</dbReference>
<dbReference type="RefSeq" id="WP_162851298.1">
    <property type="nucleotide sequence ID" value="NZ_MWIN01000007.1"/>
</dbReference>
<comment type="similarity">
    <text evidence="1">Belongs to the LysR transcriptional regulatory family.</text>
</comment>
<dbReference type="Gene3D" id="3.40.190.290">
    <property type="match status" value="1"/>
</dbReference>